<dbReference type="Proteomes" id="UP000325081">
    <property type="component" value="Unassembled WGS sequence"/>
</dbReference>
<name>A0A5A7Q6G4_STRAF</name>
<evidence type="ECO:0000313" key="2">
    <source>
        <dbReference type="Proteomes" id="UP000325081"/>
    </source>
</evidence>
<comment type="caution">
    <text evidence="1">The sequence shown here is derived from an EMBL/GenBank/DDBJ whole genome shotgun (WGS) entry which is preliminary data.</text>
</comment>
<organism evidence="1 2">
    <name type="scientific">Striga asiatica</name>
    <name type="common">Asiatic witchweed</name>
    <name type="synonym">Buchnera asiatica</name>
    <dbReference type="NCBI Taxonomy" id="4170"/>
    <lineage>
        <taxon>Eukaryota</taxon>
        <taxon>Viridiplantae</taxon>
        <taxon>Streptophyta</taxon>
        <taxon>Embryophyta</taxon>
        <taxon>Tracheophyta</taxon>
        <taxon>Spermatophyta</taxon>
        <taxon>Magnoliopsida</taxon>
        <taxon>eudicotyledons</taxon>
        <taxon>Gunneridae</taxon>
        <taxon>Pentapetalae</taxon>
        <taxon>asterids</taxon>
        <taxon>lamiids</taxon>
        <taxon>Lamiales</taxon>
        <taxon>Orobanchaceae</taxon>
        <taxon>Buchnereae</taxon>
        <taxon>Striga</taxon>
    </lineage>
</organism>
<dbReference type="GO" id="GO:0004497">
    <property type="term" value="F:monooxygenase activity"/>
    <property type="evidence" value="ECO:0007669"/>
    <property type="project" value="UniProtKB-KW"/>
</dbReference>
<evidence type="ECO:0000313" key="1">
    <source>
        <dbReference type="EMBL" id="GER40492.1"/>
    </source>
</evidence>
<protein>
    <submittedName>
        <fullName evidence="1">Cholesterol 7-alpha-monooxygenase</fullName>
    </submittedName>
</protein>
<dbReference type="AlphaFoldDB" id="A0A5A7Q6G4"/>
<proteinExistence type="predicted"/>
<gene>
    <name evidence="1" type="ORF">STAS_17168</name>
</gene>
<dbReference type="EMBL" id="BKCP01005894">
    <property type="protein sequence ID" value="GER40492.1"/>
    <property type="molecule type" value="Genomic_DNA"/>
</dbReference>
<accession>A0A5A7Q6G4</accession>
<reference evidence="2" key="1">
    <citation type="journal article" date="2019" name="Curr. Biol.">
        <title>Genome Sequence of Striga asiatica Provides Insight into the Evolution of Plant Parasitism.</title>
        <authorList>
            <person name="Yoshida S."/>
            <person name="Kim S."/>
            <person name="Wafula E.K."/>
            <person name="Tanskanen J."/>
            <person name="Kim Y.M."/>
            <person name="Honaas L."/>
            <person name="Yang Z."/>
            <person name="Spallek T."/>
            <person name="Conn C.E."/>
            <person name="Ichihashi Y."/>
            <person name="Cheong K."/>
            <person name="Cui S."/>
            <person name="Der J.P."/>
            <person name="Gundlach H."/>
            <person name="Jiao Y."/>
            <person name="Hori C."/>
            <person name="Ishida J.K."/>
            <person name="Kasahara H."/>
            <person name="Kiba T."/>
            <person name="Kim M.S."/>
            <person name="Koo N."/>
            <person name="Laohavisit A."/>
            <person name="Lee Y.H."/>
            <person name="Lumba S."/>
            <person name="McCourt P."/>
            <person name="Mortimer J.C."/>
            <person name="Mutuku J.M."/>
            <person name="Nomura T."/>
            <person name="Sasaki-Sekimoto Y."/>
            <person name="Seto Y."/>
            <person name="Wang Y."/>
            <person name="Wakatake T."/>
            <person name="Sakakibara H."/>
            <person name="Demura T."/>
            <person name="Yamaguchi S."/>
            <person name="Yoneyama K."/>
            <person name="Manabe R.I."/>
            <person name="Nelson D.C."/>
            <person name="Schulman A.H."/>
            <person name="Timko M.P."/>
            <person name="dePamphilis C.W."/>
            <person name="Choi D."/>
            <person name="Shirasu K."/>
        </authorList>
    </citation>
    <scope>NUCLEOTIDE SEQUENCE [LARGE SCALE GENOMIC DNA]</scope>
    <source>
        <strain evidence="2">cv. UVA1</strain>
    </source>
</reference>
<keyword evidence="2" id="KW-1185">Reference proteome</keyword>
<dbReference type="OrthoDB" id="1749943at2759"/>
<keyword evidence="1" id="KW-0560">Oxidoreductase</keyword>
<keyword evidence="1" id="KW-0503">Monooxygenase</keyword>
<sequence>MANIPVFLLPGGRGICEEEEDIRQAYLKRLIQPSHRRCLLPTSIHSRPPSGHRSIAAHPPPPLPVPAQPPPPLISLSGFYLSALFIPLSSPFSACRGYSQPINSIPPLLSPLYKISPPSSTSITTCLRQRCGGIYLVDHRQLTANHILGCTNKIISKPDQTGANGSCIQTASAASASDNGILGGDGKLLSRRSSGDAMYLDQTSVTNRVIFGSPDNDPLYLSAEQQNSYQSVILKDLCRSYCHAHYSRSFHVFDEDLPRKLFVKGSARLSSDVILATSTSPLPTISRIRWYLHSMFLLALWARGSFEFATAPLLSQYTVIPRGKLGITFKSTKKFLSQTAYFAASEAAMYSASMVDSATHFCLALLHEMAQLLKTNVPFPDYFDI</sequence>